<keyword evidence="1 2" id="KW-0784">Thiamine biosynthesis</keyword>
<feature type="binding site" evidence="2">
    <location>
        <position position="70"/>
    </location>
    <ligand>
        <name>Mg(2+)</name>
        <dbReference type="ChEBI" id="CHEBI:18420"/>
        <label>3</label>
    </ligand>
</feature>
<dbReference type="Gene3D" id="3.90.650.10">
    <property type="entry name" value="PurM-like C-terminal domain"/>
    <property type="match status" value="1"/>
</dbReference>
<feature type="binding site" evidence="2">
    <location>
        <position position="116"/>
    </location>
    <ligand>
        <name>Mg(2+)</name>
        <dbReference type="ChEBI" id="CHEBI:18420"/>
        <label>1</label>
    </ligand>
</feature>
<dbReference type="RefSeq" id="WP_317083161.1">
    <property type="nucleotide sequence ID" value="NZ_CP136594.1"/>
</dbReference>
<dbReference type="SUPFAM" id="SSF55326">
    <property type="entry name" value="PurM N-terminal domain-like"/>
    <property type="match status" value="1"/>
</dbReference>
<comment type="caution">
    <text evidence="2">Lacks conserved residue(s) required for the propagation of feature annotation.</text>
</comment>
<feature type="binding site" evidence="2">
    <location>
        <position position="305"/>
    </location>
    <ligand>
        <name>substrate</name>
    </ligand>
</feature>
<feature type="binding site" evidence="2">
    <location>
        <position position="208"/>
    </location>
    <ligand>
        <name>ATP</name>
        <dbReference type="ChEBI" id="CHEBI:30616"/>
    </ligand>
</feature>
<accession>A0AA97F8I9</accession>
<feature type="domain" description="PurM-like C-terminal" evidence="4">
    <location>
        <begin position="149"/>
        <end position="239"/>
    </location>
</feature>
<feature type="binding site" evidence="2">
    <location>
        <position position="49"/>
    </location>
    <ligand>
        <name>substrate</name>
    </ligand>
</feature>
<dbReference type="EMBL" id="CP136594">
    <property type="protein sequence ID" value="WOE75886.1"/>
    <property type="molecule type" value="Genomic_DNA"/>
</dbReference>
<feature type="binding site" evidence="2">
    <location>
        <position position="206"/>
    </location>
    <ligand>
        <name>Mg(2+)</name>
        <dbReference type="ChEBI" id="CHEBI:18420"/>
        <label>3</label>
    </ligand>
</feature>
<dbReference type="CDD" id="cd02194">
    <property type="entry name" value="ThiL"/>
    <property type="match status" value="1"/>
</dbReference>
<keyword evidence="2" id="KW-0460">Magnesium</keyword>
<evidence type="ECO:0000256" key="2">
    <source>
        <dbReference type="HAMAP-Rule" id="MF_02128"/>
    </source>
</evidence>
<evidence type="ECO:0000259" key="4">
    <source>
        <dbReference type="Pfam" id="PF02769"/>
    </source>
</evidence>
<dbReference type="InterPro" id="IPR006283">
    <property type="entry name" value="ThiL-like"/>
</dbReference>
<feature type="domain" description="PurM-like N-terminal" evidence="3">
    <location>
        <begin position="25"/>
        <end position="136"/>
    </location>
</feature>
<dbReference type="Pfam" id="PF02769">
    <property type="entry name" value="AIRS_C"/>
    <property type="match status" value="1"/>
</dbReference>
<dbReference type="HAMAP" id="MF_02128">
    <property type="entry name" value="TMP_kinase"/>
    <property type="match status" value="1"/>
</dbReference>
<feature type="binding site" evidence="2">
    <location>
        <position position="258"/>
    </location>
    <ligand>
        <name>substrate</name>
    </ligand>
</feature>
<name>A0AA97F8I9_9SPHN</name>
<dbReference type="InterPro" id="IPR010918">
    <property type="entry name" value="PurM-like_C_dom"/>
</dbReference>
<evidence type="ECO:0000313" key="6">
    <source>
        <dbReference type="Proteomes" id="UP001302429"/>
    </source>
</evidence>
<feature type="binding site" evidence="2">
    <location>
        <position position="145"/>
    </location>
    <ligand>
        <name>ATP</name>
        <dbReference type="ChEBI" id="CHEBI:30616"/>
    </ligand>
</feature>
<dbReference type="Gene3D" id="3.30.1330.10">
    <property type="entry name" value="PurM-like, N-terminal domain"/>
    <property type="match status" value="1"/>
</dbReference>
<dbReference type="KEGG" id="acoa:RB602_03990"/>
<dbReference type="GO" id="GO:0009229">
    <property type="term" value="P:thiamine diphosphate biosynthetic process"/>
    <property type="evidence" value="ECO:0007669"/>
    <property type="project" value="UniProtKB-UniRule"/>
</dbReference>
<dbReference type="InterPro" id="IPR016188">
    <property type="entry name" value="PurM-like_N"/>
</dbReference>
<comment type="similarity">
    <text evidence="2">Belongs to the thiamine-monophosphate kinase family.</text>
</comment>
<keyword evidence="2" id="KW-0479">Metal-binding</keyword>
<dbReference type="InterPro" id="IPR036676">
    <property type="entry name" value="PurM-like_C_sf"/>
</dbReference>
<dbReference type="EC" id="2.7.4.16" evidence="2"/>
<feature type="binding site" evidence="2">
    <location>
        <position position="26"/>
    </location>
    <ligand>
        <name>Mg(2+)</name>
        <dbReference type="ChEBI" id="CHEBI:18420"/>
        <label>4</label>
    </ligand>
</feature>
<keyword evidence="2" id="KW-0547">Nucleotide-binding</keyword>
<dbReference type="GO" id="GO:0000287">
    <property type="term" value="F:magnesium ion binding"/>
    <property type="evidence" value="ECO:0007669"/>
    <property type="project" value="UniProtKB-UniRule"/>
</dbReference>
<dbReference type="Proteomes" id="UP001302429">
    <property type="component" value="Chromosome"/>
</dbReference>
<feature type="binding site" evidence="2">
    <location>
        <begin position="115"/>
        <end position="116"/>
    </location>
    <ligand>
        <name>ATP</name>
        <dbReference type="ChEBI" id="CHEBI:30616"/>
    </ligand>
</feature>
<dbReference type="GO" id="GO:0005524">
    <property type="term" value="F:ATP binding"/>
    <property type="evidence" value="ECO:0007669"/>
    <property type="project" value="UniProtKB-UniRule"/>
</dbReference>
<evidence type="ECO:0000313" key="5">
    <source>
        <dbReference type="EMBL" id="WOE75886.1"/>
    </source>
</evidence>
<reference evidence="5 6" key="1">
    <citation type="submission" date="2023-10" db="EMBL/GenBank/DDBJ databases">
        <title>Complete genome sequence of a Sphingomonadaceae bacterium.</title>
        <authorList>
            <person name="Yan C."/>
        </authorList>
    </citation>
    <scope>NUCLEOTIDE SEQUENCE [LARGE SCALE GENOMIC DNA]</scope>
    <source>
        <strain evidence="5 6">SCSIO 66989</strain>
    </source>
</reference>
<feature type="binding site" evidence="2">
    <location>
        <position position="42"/>
    </location>
    <ligand>
        <name>Mg(2+)</name>
        <dbReference type="ChEBI" id="CHEBI:18420"/>
        <label>2</label>
    </ligand>
</feature>
<proteinExistence type="inferred from homology"/>
<comment type="pathway">
    <text evidence="2">Cofactor biosynthesis; thiamine diphosphate biosynthesis; thiamine diphosphate from thiamine phosphate: step 1/1.</text>
</comment>
<evidence type="ECO:0000259" key="3">
    <source>
        <dbReference type="Pfam" id="PF00586"/>
    </source>
</evidence>
<dbReference type="AlphaFoldDB" id="A0AA97F8I9"/>
<dbReference type="NCBIfam" id="TIGR01379">
    <property type="entry name" value="thiL"/>
    <property type="match status" value="1"/>
</dbReference>
<dbReference type="SUPFAM" id="SSF56042">
    <property type="entry name" value="PurM C-terminal domain-like"/>
    <property type="match status" value="1"/>
</dbReference>
<feature type="binding site" evidence="2">
    <location>
        <position position="209"/>
    </location>
    <ligand>
        <name>Mg(2+)</name>
        <dbReference type="ChEBI" id="CHEBI:18420"/>
        <label>5</label>
    </ligand>
</feature>
<keyword evidence="2 5" id="KW-0418">Kinase</keyword>
<comment type="catalytic activity">
    <reaction evidence="2">
        <text>thiamine phosphate + ATP = thiamine diphosphate + ADP</text>
        <dbReference type="Rhea" id="RHEA:15913"/>
        <dbReference type="ChEBI" id="CHEBI:30616"/>
        <dbReference type="ChEBI" id="CHEBI:37575"/>
        <dbReference type="ChEBI" id="CHEBI:58937"/>
        <dbReference type="ChEBI" id="CHEBI:456216"/>
        <dbReference type="EC" id="2.7.4.16"/>
    </reaction>
</comment>
<protein>
    <recommendedName>
        <fullName evidence="2">Thiamine-monophosphate kinase</fullName>
        <shortName evidence="2">TMP kinase</shortName>
        <shortName evidence="2">Thiamine-phosphate kinase</shortName>
        <ecNumber evidence="2">2.7.4.16</ecNumber>
    </recommendedName>
</protein>
<dbReference type="PANTHER" id="PTHR30270:SF0">
    <property type="entry name" value="THIAMINE-MONOPHOSPHATE KINASE"/>
    <property type="match status" value="1"/>
</dbReference>
<dbReference type="GO" id="GO:0009030">
    <property type="term" value="F:thiamine-phosphate kinase activity"/>
    <property type="evidence" value="ECO:0007669"/>
    <property type="project" value="UniProtKB-UniRule"/>
</dbReference>
<dbReference type="GO" id="GO:0009228">
    <property type="term" value="P:thiamine biosynthetic process"/>
    <property type="evidence" value="ECO:0007669"/>
    <property type="project" value="UniProtKB-KW"/>
</dbReference>
<evidence type="ECO:0000256" key="1">
    <source>
        <dbReference type="ARBA" id="ARBA00022977"/>
    </source>
</evidence>
<keyword evidence="6" id="KW-1185">Reference proteome</keyword>
<dbReference type="PIRSF" id="PIRSF005303">
    <property type="entry name" value="Thiam_monoph_kin"/>
    <property type="match status" value="1"/>
</dbReference>
<comment type="miscellaneous">
    <text evidence="2">Reaction mechanism of ThiL seems to utilize a direct, inline transfer of the gamma-phosphate of ATP to TMP rather than a phosphorylated enzyme intermediate.</text>
</comment>
<dbReference type="Pfam" id="PF00586">
    <property type="entry name" value="AIRS"/>
    <property type="match status" value="1"/>
</dbReference>
<feature type="binding site" evidence="2">
    <location>
        <position position="70"/>
    </location>
    <ligand>
        <name>Mg(2+)</name>
        <dbReference type="ChEBI" id="CHEBI:18420"/>
        <label>4</label>
    </ligand>
</feature>
<feature type="binding site" evidence="2">
    <location>
        <position position="26"/>
    </location>
    <ligand>
        <name>Mg(2+)</name>
        <dbReference type="ChEBI" id="CHEBI:18420"/>
        <label>3</label>
    </ligand>
</feature>
<dbReference type="InterPro" id="IPR036921">
    <property type="entry name" value="PurM-like_N_sf"/>
</dbReference>
<comment type="function">
    <text evidence="2">Catalyzes the ATP-dependent phosphorylation of thiamine-monophosphate (TMP) to form thiamine-pyrophosphate (TPP), the active form of vitamin B1.</text>
</comment>
<feature type="binding site" evidence="2">
    <location>
        <position position="42"/>
    </location>
    <ligand>
        <name>Mg(2+)</name>
        <dbReference type="ChEBI" id="CHEBI:18420"/>
        <label>1</label>
    </ligand>
</feature>
<organism evidence="5 6">
    <name type="scientific">Alterisphingorhabdus coralli</name>
    <dbReference type="NCBI Taxonomy" id="3071408"/>
    <lineage>
        <taxon>Bacteria</taxon>
        <taxon>Pseudomonadati</taxon>
        <taxon>Pseudomonadota</taxon>
        <taxon>Alphaproteobacteria</taxon>
        <taxon>Sphingomonadales</taxon>
        <taxon>Sphingomonadaceae</taxon>
        <taxon>Alterisphingorhabdus (ex Yan et al. 2024)</taxon>
    </lineage>
</organism>
<keyword evidence="2" id="KW-0067">ATP-binding</keyword>
<keyword evidence="2 5" id="KW-0808">Transferase</keyword>
<sequence length="308" mass="32247">MTGEAEFIDHLRHIATHPAARGLNDDTAVLPLADQTLIITHDMMVEGVHWLPNADPADVAWKLVAVNLSDLAAKGAVPLGVVLGFALAGDNDWDARFAAGLETVLAEYDVPLLGGDTVSVPADKTARALGLTALGRATCDTVPSRSGAKAGNKLYVTGAVGDARAGFLLAQSGGAGDPALLTAFHRPAPLLEQGQTLAGQVHAMMDVSDGLLLDAARMTEASGLALTIDLHAVPLSQAYIAQHGDDAEARLAAARWGDDYQLLFALPQNEKPAIAATPIGQFTDGSELSLRYGNKPYPLPEKLGYLHR</sequence>
<feature type="binding site" evidence="2">
    <location>
        <position position="40"/>
    </location>
    <ligand>
        <name>Mg(2+)</name>
        <dbReference type="ChEBI" id="CHEBI:18420"/>
        <label>4</label>
    </ligand>
</feature>
<gene>
    <name evidence="2 5" type="primary">thiL</name>
    <name evidence="5" type="ORF">RB602_03990</name>
</gene>
<feature type="binding site" evidence="2">
    <location>
        <position position="70"/>
    </location>
    <ligand>
        <name>Mg(2+)</name>
        <dbReference type="ChEBI" id="CHEBI:18420"/>
        <label>2</label>
    </ligand>
</feature>
<dbReference type="PANTHER" id="PTHR30270">
    <property type="entry name" value="THIAMINE-MONOPHOSPHATE KINASE"/>
    <property type="match status" value="1"/>
</dbReference>